<proteinExistence type="predicted"/>
<dbReference type="PANTHER" id="PTHR43123">
    <property type="entry name" value="POLYSACCHARIDE DEACETYLASE-RELATED"/>
    <property type="match status" value="1"/>
</dbReference>
<dbReference type="PANTHER" id="PTHR43123:SF4">
    <property type="entry name" value="POLYSACCHARIDE DEACETYLASE"/>
    <property type="match status" value="1"/>
</dbReference>
<evidence type="ECO:0000259" key="1">
    <source>
        <dbReference type="Pfam" id="PF01522"/>
    </source>
</evidence>
<reference evidence="2 3" key="1">
    <citation type="submission" date="2018-07" db="EMBL/GenBank/DDBJ databases">
        <authorList>
            <person name="Peeters C."/>
        </authorList>
    </citation>
    <scope>NUCLEOTIDE SEQUENCE [LARGE SCALE GENOMIC DNA]</scope>
    <source>
        <strain evidence="2 3">LMG 3411</strain>
    </source>
</reference>
<dbReference type="EC" id="3.5.1.-" evidence="2"/>
<dbReference type="InterPro" id="IPR011330">
    <property type="entry name" value="Glyco_hydro/deAcase_b/a-brl"/>
</dbReference>
<dbReference type="InterPro" id="IPR002509">
    <property type="entry name" value="NODB_dom"/>
</dbReference>
<organism evidence="2 3">
    <name type="scientific">Achromobacter agilis</name>
    <dbReference type="NCBI Taxonomy" id="1353888"/>
    <lineage>
        <taxon>Bacteria</taxon>
        <taxon>Pseudomonadati</taxon>
        <taxon>Pseudomonadota</taxon>
        <taxon>Betaproteobacteria</taxon>
        <taxon>Burkholderiales</taxon>
        <taxon>Alcaligenaceae</taxon>
        <taxon>Achromobacter</taxon>
    </lineage>
</organism>
<protein>
    <submittedName>
        <fullName evidence="2">Peptidoglycan deacetylase</fullName>
        <ecNumber evidence="2">3.5.1.-</ecNumber>
    </submittedName>
</protein>
<keyword evidence="3" id="KW-1185">Reference proteome</keyword>
<dbReference type="SUPFAM" id="SSF88713">
    <property type="entry name" value="Glycoside hydrolase/deacetylase"/>
    <property type="match status" value="1"/>
</dbReference>
<sequence length="297" mass="33211">MATPRIPYAFSADSPPLAAPGQGRIMVHLVINVEHWPFDQPMPRTIITPPHGRETVPDVPNFSWAEYGMRAGLPRMLAAIQSRGLPASTSCNASVIDAYPRAAEAMLAAGWEFIGHGMHQKSLNHGDGEAELIGACLEKLRAFTGRLPRGWLSPGLRETPDTPDLLADAGVEYVCDWVLDDLPNWMRVKRGSLIQMPYNLELNDSIIYAIEKHSSPEFLLRLTRTLALFERECEAQPRVLALGLHPHLMGVPHRYGYFEEMLDLLARHPKVDFMTGSQIADWFKQRRPLPPSAPELP</sequence>
<dbReference type="Pfam" id="PF01522">
    <property type="entry name" value="Polysacc_deac_1"/>
    <property type="match status" value="1"/>
</dbReference>
<evidence type="ECO:0000313" key="3">
    <source>
        <dbReference type="Proteomes" id="UP000289184"/>
    </source>
</evidence>
<dbReference type="GO" id="GO:0005975">
    <property type="term" value="P:carbohydrate metabolic process"/>
    <property type="evidence" value="ECO:0007669"/>
    <property type="project" value="InterPro"/>
</dbReference>
<dbReference type="EMBL" id="UFQB01000003">
    <property type="protein sequence ID" value="SSW63039.1"/>
    <property type="molecule type" value="Genomic_DNA"/>
</dbReference>
<dbReference type="AlphaFoldDB" id="A0A446C588"/>
<dbReference type="GO" id="GO:0016810">
    <property type="term" value="F:hydrolase activity, acting on carbon-nitrogen (but not peptide) bonds"/>
    <property type="evidence" value="ECO:0007669"/>
    <property type="project" value="InterPro"/>
</dbReference>
<dbReference type="Gene3D" id="3.20.20.370">
    <property type="entry name" value="Glycoside hydrolase/deacetylase"/>
    <property type="match status" value="1"/>
</dbReference>
<gene>
    <name evidence="2" type="primary">pgdA_1</name>
    <name evidence="2" type="ORF">AGI3411_00891</name>
</gene>
<name>A0A446C588_9BURK</name>
<evidence type="ECO:0000313" key="2">
    <source>
        <dbReference type="EMBL" id="SSW63039.1"/>
    </source>
</evidence>
<accession>A0A446C588</accession>
<dbReference type="RefSeq" id="WP_043543550.1">
    <property type="nucleotide sequence ID" value="NZ_UFQB01000003.1"/>
</dbReference>
<keyword evidence="2" id="KW-0378">Hydrolase</keyword>
<feature type="domain" description="NodB homology" evidence="1">
    <location>
        <begin position="68"/>
        <end position="174"/>
    </location>
</feature>
<dbReference type="Proteomes" id="UP000289184">
    <property type="component" value="Unassembled WGS sequence"/>
</dbReference>
<dbReference type="CDD" id="cd10979">
    <property type="entry name" value="CE4_PuuE_like"/>
    <property type="match status" value="1"/>
</dbReference>
<dbReference type="OrthoDB" id="9787041at2"/>